<gene>
    <name evidence="6" type="ORF">OCV47_03505</name>
</gene>
<organism evidence="6 7">
    <name type="scientific">Muricoprocola aceti</name>
    <dbReference type="NCBI Taxonomy" id="2981772"/>
    <lineage>
        <taxon>Bacteria</taxon>
        <taxon>Bacillati</taxon>
        <taxon>Bacillota</taxon>
        <taxon>Clostridia</taxon>
        <taxon>Lachnospirales</taxon>
        <taxon>Lachnospiraceae</taxon>
        <taxon>Muricoprocola</taxon>
    </lineage>
</organism>
<keyword evidence="1" id="KW-0805">Transcription regulation</keyword>
<name>A0ABT2SIU7_9FIRM</name>
<dbReference type="PANTHER" id="PTHR30514">
    <property type="entry name" value="GLUCOKINASE"/>
    <property type="match status" value="1"/>
</dbReference>
<keyword evidence="3" id="KW-0804">Transcription</keyword>
<dbReference type="RefSeq" id="WP_262653783.1">
    <property type="nucleotide sequence ID" value="NZ_JAOQKE010000002.1"/>
</dbReference>
<reference evidence="6 7" key="1">
    <citation type="journal article" date="2021" name="ISME Commun">
        <title>Automated analysis of genomic sequences facilitates high-throughput and comprehensive description of bacteria.</title>
        <authorList>
            <person name="Hitch T.C.A."/>
        </authorList>
    </citation>
    <scope>NUCLEOTIDE SEQUENCE [LARGE SCALE GENOMIC DNA]</scope>
    <source>
        <strain evidence="6 7">Sanger_29</strain>
    </source>
</reference>
<dbReference type="PANTHER" id="PTHR30514:SF9">
    <property type="entry name" value="TRANSCRIPTIONAL REGULATOR"/>
    <property type="match status" value="1"/>
</dbReference>
<proteinExistence type="predicted"/>
<dbReference type="Proteomes" id="UP001652338">
    <property type="component" value="Unassembled WGS sequence"/>
</dbReference>
<dbReference type="InterPro" id="IPR047640">
    <property type="entry name" value="RpiR-like"/>
</dbReference>
<sequence length="280" mass="30506">MNAPNLTTVITSKYDEMTNAEKKVADFVLSSPQIALNSTITDMAKLCKVGETSVFRFCKTLNFNGYQEFRISLALNNTASIGTDVSDLPHNEEDLAHQVMSIYRAAIQKTYSSLDYSAIDKAVNILLHADFIYFFGAGGSALSAEETHLKFSKIIPNVGFDADLHQQLTKASLVKEGYVSVIYSNSGITKDAITIAKLSHMRGAKVIFITEFSETPAAEYSDVVLLSGAAEGPFAGGSITAKTSQLFMMDLLYAKVYQAMGTDAENNKKLTSRVIADKML</sequence>
<dbReference type="Pfam" id="PF01380">
    <property type="entry name" value="SIS"/>
    <property type="match status" value="1"/>
</dbReference>
<evidence type="ECO:0000259" key="4">
    <source>
        <dbReference type="PROSITE" id="PS51071"/>
    </source>
</evidence>
<dbReference type="InterPro" id="IPR000281">
    <property type="entry name" value="HTH_RpiR"/>
</dbReference>
<dbReference type="InterPro" id="IPR009057">
    <property type="entry name" value="Homeodomain-like_sf"/>
</dbReference>
<evidence type="ECO:0000256" key="1">
    <source>
        <dbReference type="ARBA" id="ARBA00023015"/>
    </source>
</evidence>
<keyword evidence="2" id="KW-0238">DNA-binding</keyword>
<dbReference type="PROSITE" id="PS51071">
    <property type="entry name" value="HTH_RPIR"/>
    <property type="match status" value="1"/>
</dbReference>
<dbReference type="Pfam" id="PF01418">
    <property type="entry name" value="HTH_6"/>
    <property type="match status" value="1"/>
</dbReference>
<dbReference type="InterPro" id="IPR001347">
    <property type="entry name" value="SIS_dom"/>
</dbReference>
<keyword evidence="7" id="KW-1185">Reference proteome</keyword>
<dbReference type="Gene3D" id="3.40.50.10490">
    <property type="entry name" value="Glucose-6-phosphate isomerase like protein, domain 1"/>
    <property type="match status" value="1"/>
</dbReference>
<accession>A0ABT2SIU7</accession>
<dbReference type="InterPro" id="IPR035472">
    <property type="entry name" value="RpiR-like_SIS"/>
</dbReference>
<evidence type="ECO:0000256" key="3">
    <source>
        <dbReference type="ARBA" id="ARBA00023163"/>
    </source>
</evidence>
<evidence type="ECO:0000259" key="5">
    <source>
        <dbReference type="PROSITE" id="PS51464"/>
    </source>
</evidence>
<dbReference type="SUPFAM" id="SSF46689">
    <property type="entry name" value="Homeodomain-like"/>
    <property type="match status" value="1"/>
</dbReference>
<dbReference type="Gene3D" id="1.10.10.10">
    <property type="entry name" value="Winged helix-like DNA-binding domain superfamily/Winged helix DNA-binding domain"/>
    <property type="match status" value="1"/>
</dbReference>
<comment type="caution">
    <text evidence="6">The sequence shown here is derived from an EMBL/GenBank/DDBJ whole genome shotgun (WGS) entry which is preliminary data.</text>
</comment>
<dbReference type="PROSITE" id="PS51464">
    <property type="entry name" value="SIS"/>
    <property type="match status" value="1"/>
</dbReference>
<protein>
    <submittedName>
        <fullName evidence="6">MurR/RpiR family transcriptional regulator</fullName>
    </submittedName>
</protein>
<feature type="domain" description="HTH rpiR-type" evidence="4">
    <location>
        <begin position="4"/>
        <end position="80"/>
    </location>
</feature>
<dbReference type="EMBL" id="JAOQKE010000002">
    <property type="protein sequence ID" value="MCU6724434.1"/>
    <property type="molecule type" value="Genomic_DNA"/>
</dbReference>
<dbReference type="InterPro" id="IPR046348">
    <property type="entry name" value="SIS_dom_sf"/>
</dbReference>
<feature type="domain" description="SIS" evidence="5">
    <location>
        <begin position="122"/>
        <end position="262"/>
    </location>
</feature>
<dbReference type="SUPFAM" id="SSF53697">
    <property type="entry name" value="SIS domain"/>
    <property type="match status" value="1"/>
</dbReference>
<dbReference type="CDD" id="cd05013">
    <property type="entry name" value="SIS_RpiR"/>
    <property type="match status" value="1"/>
</dbReference>
<evidence type="ECO:0000313" key="6">
    <source>
        <dbReference type="EMBL" id="MCU6724434.1"/>
    </source>
</evidence>
<evidence type="ECO:0000313" key="7">
    <source>
        <dbReference type="Proteomes" id="UP001652338"/>
    </source>
</evidence>
<dbReference type="InterPro" id="IPR036388">
    <property type="entry name" value="WH-like_DNA-bd_sf"/>
</dbReference>
<evidence type="ECO:0000256" key="2">
    <source>
        <dbReference type="ARBA" id="ARBA00023125"/>
    </source>
</evidence>